<name>A0A3B1AKN0_9ZZZZ</name>
<feature type="transmembrane region" description="Helical" evidence="1">
    <location>
        <begin position="34"/>
        <end position="55"/>
    </location>
</feature>
<dbReference type="AlphaFoldDB" id="A0A3B1AKN0"/>
<reference evidence="2" key="1">
    <citation type="submission" date="2018-06" db="EMBL/GenBank/DDBJ databases">
        <authorList>
            <person name="Zhirakovskaya E."/>
        </authorList>
    </citation>
    <scope>NUCLEOTIDE SEQUENCE</scope>
</reference>
<protein>
    <submittedName>
        <fullName evidence="2">Uncharacterized protein</fullName>
    </submittedName>
</protein>
<sequence length="293" mass="30856">MQGLLTNPAFQAAVAPFTAALVLALLLRRFLPGGTGLAVIGGFFIAVLLTTGLTLQPLTATRKIIICGLVLPFVLLLLDFIAAMPQSARFKRVFRVLPAVLLAAAALWIIWPVVQRQEGMAIWVMAAPVMLYAAVITYSAAALGHVQKQAFSAQAASALILAMGTGATTLIAASALYSQLAFAVSAATGAVIVVGLLGSVEKPARLGMLTVYAAAVPVTLFAAAATVYAQLPVLVLLCLALVPLFAWLLLFKPFKLIKSQQRWLALIIASLWTSIPVLPAIWLAWRAAGPVSF</sequence>
<proteinExistence type="predicted"/>
<evidence type="ECO:0000256" key="1">
    <source>
        <dbReference type="SAM" id="Phobius"/>
    </source>
</evidence>
<feature type="transmembrane region" description="Helical" evidence="1">
    <location>
        <begin position="61"/>
        <end position="81"/>
    </location>
</feature>
<feature type="transmembrane region" description="Helical" evidence="1">
    <location>
        <begin position="155"/>
        <end position="174"/>
    </location>
</feature>
<feature type="transmembrane region" description="Helical" evidence="1">
    <location>
        <begin position="6"/>
        <end position="27"/>
    </location>
</feature>
<evidence type="ECO:0000313" key="2">
    <source>
        <dbReference type="EMBL" id="VAX04312.1"/>
    </source>
</evidence>
<organism evidence="2">
    <name type="scientific">hydrothermal vent metagenome</name>
    <dbReference type="NCBI Taxonomy" id="652676"/>
    <lineage>
        <taxon>unclassified sequences</taxon>
        <taxon>metagenomes</taxon>
        <taxon>ecological metagenomes</taxon>
    </lineage>
</organism>
<accession>A0A3B1AKN0</accession>
<feature type="transmembrane region" description="Helical" evidence="1">
    <location>
        <begin position="231"/>
        <end position="251"/>
    </location>
</feature>
<feature type="transmembrane region" description="Helical" evidence="1">
    <location>
        <begin position="120"/>
        <end position="143"/>
    </location>
</feature>
<feature type="transmembrane region" description="Helical" evidence="1">
    <location>
        <begin position="263"/>
        <end position="285"/>
    </location>
</feature>
<keyword evidence="1" id="KW-0812">Transmembrane</keyword>
<keyword evidence="1" id="KW-1133">Transmembrane helix</keyword>
<keyword evidence="1" id="KW-0472">Membrane</keyword>
<feature type="transmembrane region" description="Helical" evidence="1">
    <location>
        <begin position="180"/>
        <end position="199"/>
    </location>
</feature>
<feature type="transmembrane region" description="Helical" evidence="1">
    <location>
        <begin position="93"/>
        <end position="114"/>
    </location>
</feature>
<gene>
    <name evidence="2" type="ORF">MNBD_GAMMA19-1233</name>
</gene>
<feature type="transmembrane region" description="Helical" evidence="1">
    <location>
        <begin position="206"/>
        <end position="225"/>
    </location>
</feature>
<dbReference type="EMBL" id="UOFV01000463">
    <property type="protein sequence ID" value="VAX04312.1"/>
    <property type="molecule type" value="Genomic_DNA"/>
</dbReference>